<gene>
    <name evidence="2" type="ORF">SFRICE_036211</name>
</gene>
<feature type="transmembrane region" description="Helical" evidence="1">
    <location>
        <begin position="6"/>
        <end position="26"/>
    </location>
</feature>
<name>A0A2H1WUH7_SPOFR</name>
<dbReference type="AlphaFoldDB" id="A0A2H1WUH7"/>
<evidence type="ECO:0000313" key="2">
    <source>
        <dbReference type="EMBL" id="SOQ56626.1"/>
    </source>
</evidence>
<evidence type="ECO:0000256" key="1">
    <source>
        <dbReference type="SAM" id="Phobius"/>
    </source>
</evidence>
<accession>A0A2H1WUH7</accession>
<keyword evidence="1" id="KW-0472">Membrane</keyword>
<protein>
    <submittedName>
        <fullName evidence="2">SFRICE_036211</fullName>
    </submittedName>
</protein>
<dbReference type="EMBL" id="ODYU01011100">
    <property type="protein sequence ID" value="SOQ56626.1"/>
    <property type="molecule type" value="Genomic_DNA"/>
</dbReference>
<reference evidence="2" key="1">
    <citation type="submission" date="2016-07" db="EMBL/GenBank/DDBJ databases">
        <authorList>
            <person name="Bretaudeau A."/>
        </authorList>
    </citation>
    <scope>NUCLEOTIDE SEQUENCE</scope>
    <source>
        <strain evidence="2">Rice</strain>
        <tissue evidence="2">Whole body</tissue>
    </source>
</reference>
<sequence>MLALLIIFIWMILIGTWVWMTVQHFAPQTKLKEFSTTNTRVPKRIGWKSSKDFSRLGNLIKRRFPFIYQAHQSDYGLKTIPS</sequence>
<organism evidence="2">
    <name type="scientific">Spodoptera frugiperda</name>
    <name type="common">Fall armyworm</name>
    <dbReference type="NCBI Taxonomy" id="7108"/>
    <lineage>
        <taxon>Eukaryota</taxon>
        <taxon>Metazoa</taxon>
        <taxon>Ecdysozoa</taxon>
        <taxon>Arthropoda</taxon>
        <taxon>Hexapoda</taxon>
        <taxon>Insecta</taxon>
        <taxon>Pterygota</taxon>
        <taxon>Neoptera</taxon>
        <taxon>Endopterygota</taxon>
        <taxon>Lepidoptera</taxon>
        <taxon>Glossata</taxon>
        <taxon>Ditrysia</taxon>
        <taxon>Noctuoidea</taxon>
        <taxon>Noctuidae</taxon>
        <taxon>Amphipyrinae</taxon>
        <taxon>Spodoptera</taxon>
    </lineage>
</organism>
<keyword evidence="1" id="KW-1133">Transmembrane helix</keyword>
<proteinExistence type="predicted"/>
<keyword evidence="1" id="KW-0812">Transmembrane</keyword>